<dbReference type="Proteomes" id="UP001237642">
    <property type="component" value="Unassembled WGS sequence"/>
</dbReference>
<dbReference type="PANTHER" id="PTHR12483:SF27">
    <property type="entry name" value="COPPER TRANSPORT PROTEIN CTR1"/>
    <property type="match status" value="1"/>
</dbReference>
<evidence type="ECO:0000313" key="8">
    <source>
        <dbReference type="EMBL" id="KAK1367974.1"/>
    </source>
</evidence>
<comment type="caution">
    <text evidence="8">The sequence shown here is derived from an EMBL/GenBank/DDBJ whole genome shotgun (WGS) entry which is preliminary data.</text>
</comment>
<name>A0AAD8HIX9_9APIA</name>
<feature type="transmembrane region" description="Helical" evidence="7">
    <location>
        <begin position="105"/>
        <end position="124"/>
    </location>
</feature>
<keyword evidence="7" id="KW-0406">Ion transport</keyword>
<accession>A0AAD8HIX9</accession>
<dbReference type="AlphaFoldDB" id="A0AAD8HIX9"/>
<reference evidence="8" key="2">
    <citation type="submission" date="2023-05" db="EMBL/GenBank/DDBJ databases">
        <authorList>
            <person name="Schelkunov M.I."/>
        </authorList>
    </citation>
    <scope>NUCLEOTIDE SEQUENCE</scope>
    <source>
        <strain evidence="8">Hsosn_3</strain>
        <tissue evidence="8">Leaf</tissue>
    </source>
</reference>
<keyword evidence="4 7" id="KW-0187">Copper transport</keyword>
<proteinExistence type="inferred from homology"/>
<organism evidence="8 9">
    <name type="scientific">Heracleum sosnowskyi</name>
    <dbReference type="NCBI Taxonomy" id="360622"/>
    <lineage>
        <taxon>Eukaryota</taxon>
        <taxon>Viridiplantae</taxon>
        <taxon>Streptophyta</taxon>
        <taxon>Embryophyta</taxon>
        <taxon>Tracheophyta</taxon>
        <taxon>Spermatophyta</taxon>
        <taxon>Magnoliopsida</taxon>
        <taxon>eudicotyledons</taxon>
        <taxon>Gunneridae</taxon>
        <taxon>Pentapetalae</taxon>
        <taxon>asterids</taxon>
        <taxon>campanulids</taxon>
        <taxon>Apiales</taxon>
        <taxon>Apiaceae</taxon>
        <taxon>Apioideae</taxon>
        <taxon>apioid superclade</taxon>
        <taxon>Tordylieae</taxon>
        <taxon>Tordyliinae</taxon>
        <taxon>Heracleum</taxon>
    </lineage>
</organism>
<keyword evidence="6 7" id="KW-0472">Membrane</keyword>
<comment type="similarity">
    <text evidence="2 7">Belongs to the copper transporter (Ctr) (TC 1.A.56) family. SLC31A subfamily.</text>
</comment>
<dbReference type="EMBL" id="JAUIZM010000008">
    <property type="protein sequence ID" value="KAK1367974.1"/>
    <property type="molecule type" value="Genomic_DNA"/>
</dbReference>
<feature type="transmembrane region" description="Helical" evidence="7">
    <location>
        <begin position="24"/>
        <end position="44"/>
    </location>
</feature>
<keyword evidence="7" id="KW-0186">Copper</keyword>
<dbReference type="GO" id="GO:0005375">
    <property type="term" value="F:copper ion transmembrane transporter activity"/>
    <property type="evidence" value="ECO:0007669"/>
    <property type="project" value="UniProtKB-UniRule"/>
</dbReference>
<evidence type="ECO:0000256" key="6">
    <source>
        <dbReference type="ARBA" id="ARBA00023136"/>
    </source>
</evidence>
<evidence type="ECO:0000256" key="2">
    <source>
        <dbReference type="ARBA" id="ARBA00006921"/>
    </source>
</evidence>
<reference evidence="8" key="1">
    <citation type="submission" date="2023-02" db="EMBL/GenBank/DDBJ databases">
        <title>Genome of toxic invasive species Heracleum sosnowskyi carries increased number of genes despite the absence of recent whole-genome duplications.</title>
        <authorList>
            <person name="Schelkunov M."/>
            <person name="Shtratnikova V."/>
            <person name="Makarenko M."/>
            <person name="Klepikova A."/>
            <person name="Omelchenko D."/>
            <person name="Novikova G."/>
            <person name="Obukhova E."/>
            <person name="Bogdanov V."/>
            <person name="Penin A."/>
            <person name="Logacheva M."/>
        </authorList>
    </citation>
    <scope>NUCLEOTIDE SEQUENCE</scope>
    <source>
        <strain evidence="8">Hsosn_3</strain>
        <tissue evidence="8">Leaf</tissue>
    </source>
</reference>
<evidence type="ECO:0000313" key="9">
    <source>
        <dbReference type="Proteomes" id="UP001237642"/>
    </source>
</evidence>
<dbReference type="GO" id="GO:0005886">
    <property type="term" value="C:plasma membrane"/>
    <property type="evidence" value="ECO:0007669"/>
    <property type="project" value="TreeGrafter"/>
</dbReference>
<protein>
    <recommendedName>
        <fullName evidence="7">Copper transport protein</fullName>
    </recommendedName>
</protein>
<evidence type="ECO:0000256" key="1">
    <source>
        <dbReference type="ARBA" id="ARBA00004141"/>
    </source>
</evidence>
<keyword evidence="5 7" id="KW-1133">Transmembrane helix</keyword>
<gene>
    <name evidence="8" type="ORF">POM88_034066</name>
</gene>
<evidence type="ECO:0000256" key="3">
    <source>
        <dbReference type="ARBA" id="ARBA00022692"/>
    </source>
</evidence>
<dbReference type="InterPro" id="IPR007274">
    <property type="entry name" value="Cop_transporter"/>
</dbReference>
<keyword evidence="7" id="KW-0813">Transport</keyword>
<dbReference type="Pfam" id="PF04145">
    <property type="entry name" value="Ctr"/>
    <property type="match status" value="1"/>
</dbReference>
<keyword evidence="3 7" id="KW-0812">Transmembrane</keyword>
<dbReference type="PANTHER" id="PTHR12483">
    <property type="entry name" value="SOLUTE CARRIER FAMILY 31 COPPER TRANSPORTERS"/>
    <property type="match status" value="1"/>
</dbReference>
<comment type="subcellular location">
    <subcellularLocation>
        <location evidence="1 7">Membrane</location>
        <topology evidence="1 7">Multi-pass membrane protein</topology>
    </subcellularLocation>
</comment>
<keyword evidence="9" id="KW-1185">Reference proteome</keyword>
<evidence type="ECO:0000256" key="7">
    <source>
        <dbReference type="RuleBase" id="RU367022"/>
    </source>
</evidence>
<sequence>MMHMTFYWGTKVTILFDAWTTNSYTSYAISLLACFLIAVFYQFIEGWRIKLKLLASSNPQSSLEAPLIQSKLVGAGKSSSKIAGSIVFGINSAIGYMLMLAIMSFNAGVFVAIVVGIAVGFFVFRSGDDDDQVVVDNPCACA</sequence>
<evidence type="ECO:0000256" key="5">
    <source>
        <dbReference type="ARBA" id="ARBA00022989"/>
    </source>
</evidence>
<evidence type="ECO:0000256" key="4">
    <source>
        <dbReference type="ARBA" id="ARBA00022796"/>
    </source>
</evidence>